<feature type="compositionally biased region" description="Low complexity" evidence="1">
    <location>
        <begin position="341"/>
        <end position="356"/>
    </location>
</feature>
<protein>
    <submittedName>
        <fullName evidence="2">Trehalose-6-phosphate synthase</fullName>
        <ecNumber evidence="2">2.4.1.15</ecNumber>
    </submittedName>
</protein>
<feature type="non-terminal residue" evidence="2">
    <location>
        <position position="1"/>
    </location>
</feature>
<reference evidence="2" key="1">
    <citation type="submission" date="2020-02" db="EMBL/GenBank/DDBJ databases">
        <authorList>
            <person name="Meier V. D."/>
        </authorList>
    </citation>
    <scope>NUCLEOTIDE SEQUENCE</scope>
    <source>
        <strain evidence="2">AVDCRST_MAG66</strain>
    </source>
</reference>
<feature type="compositionally biased region" description="Basic residues" evidence="1">
    <location>
        <begin position="325"/>
        <end position="340"/>
    </location>
</feature>
<feature type="compositionally biased region" description="Basic residues" evidence="1">
    <location>
        <begin position="386"/>
        <end position="404"/>
    </location>
</feature>
<dbReference type="EMBL" id="CADCUS010000502">
    <property type="protein sequence ID" value="CAA9434826.1"/>
    <property type="molecule type" value="Genomic_DNA"/>
</dbReference>
<evidence type="ECO:0000256" key="1">
    <source>
        <dbReference type="SAM" id="MobiDB-lite"/>
    </source>
</evidence>
<feature type="region of interest" description="Disordered" evidence="1">
    <location>
        <begin position="121"/>
        <end position="159"/>
    </location>
</feature>
<evidence type="ECO:0000313" key="2">
    <source>
        <dbReference type="EMBL" id="CAA9434826.1"/>
    </source>
</evidence>
<dbReference type="GO" id="GO:0003825">
    <property type="term" value="F:alpha,alpha-trehalose-phosphate synthase (UDP-forming) activity"/>
    <property type="evidence" value="ECO:0007669"/>
    <property type="project" value="UniProtKB-EC"/>
</dbReference>
<feature type="compositionally biased region" description="Basic residues" evidence="1">
    <location>
        <begin position="124"/>
        <end position="139"/>
    </location>
</feature>
<feature type="compositionally biased region" description="Basic and acidic residues" evidence="1">
    <location>
        <begin position="214"/>
        <end position="272"/>
    </location>
</feature>
<feature type="compositionally biased region" description="Basic residues" evidence="1">
    <location>
        <begin position="183"/>
        <end position="204"/>
    </location>
</feature>
<dbReference type="EC" id="2.4.1.15" evidence="2"/>
<sequence length="473" mass="51668">DARRADPPRRFRGGGQPAARRPGDAAGRHAPLEAQPGRAGHGAGADAAQPEGRVGRLARRPGRPGGPVRGGRAPAAPRRAVGPGGRGLLRGLLQRHALAALPRRRGPAGVPPALVAGLRAGQRALRRGHRRRGRARRHGLGAGLPAPAAADRAPRAAARPEDRLLPAHPLPAHRAVPAAALAHPHRRGTARRRPRRLPHPRRRAQLPLARLALHRGDPGPRSQRADLPRPLGEARRVPDLHRLRAPRRDLAQRRRPAAGEEHPGGPREPRADHPRRRPARLHQGHRRAAPRVRGAARRGPGRRHRHDPARHAQPRARGALPADARRHRAVRRPHQRRVRPGRPTGAALPAPVAAARRAGRLLRRRRRHARHAAARRHEPRGQGVRRLPRRPRRRARALGVRRGRDRAQGLRPGQPARHRRRQGRAAPRADDGARREPAEDEGAAPPGAHPRRRPLGALLPRRARPAGPGGVVV</sequence>
<accession>A0A6J4Q5S9</accession>
<dbReference type="AlphaFoldDB" id="A0A6J4Q5S9"/>
<gene>
    <name evidence="2" type="ORF">AVDCRST_MAG66-3507</name>
</gene>
<feature type="compositionally biased region" description="Basic and acidic residues" evidence="1">
    <location>
        <begin position="427"/>
        <end position="437"/>
    </location>
</feature>
<feature type="compositionally biased region" description="Basic residues" evidence="1">
    <location>
        <begin position="273"/>
        <end position="314"/>
    </location>
</feature>
<feature type="region of interest" description="Disordered" evidence="1">
    <location>
        <begin position="1"/>
        <end position="88"/>
    </location>
</feature>
<organism evidence="2">
    <name type="scientific">uncultured Pseudonocardia sp</name>
    <dbReference type="NCBI Taxonomy" id="211455"/>
    <lineage>
        <taxon>Bacteria</taxon>
        <taxon>Bacillati</taxon>
        <taxon>Actinomycetota</taxon>
        <taxon>Actinomycetes</taxon>
        <taxon>Pseudonocardiales</taxon>
        <taxon>Pseudonocardiaceae</taxon>
        <taxon>Pseudonocardia</taxon>
        <taxon>environmental samples</taxon>
    </lineage>
</organism>
<keyword evidence="2" id="KW-0328">Glycosyltransferase</keyword>
<feature type="compositionally biased region" description="Basic and acidic residues" evidence="1">
    <location>
        <begin position="21"/>
        <end position="31"/>
    </location>
</feature>
<feature type="region of interest" description="Disordered" evidence="1">
    <location>
        <begin position="175"/>
        <end position="473"/>
    </location>
</feature>
<keyword evidence="2" id="KW-0808">Transferase</keyword>
<proteinExistence type="predicted"/>
<feature type="compositionally biased region" description="Low complexity" evidence="1">
    <location>
        <begin position="70"/>
        <end position="81"/>
    </location>
</feature>
<feature type="compositionally biased region" description="Basic residues" evidence="1">
    <location>
        <begin position="357"/>
        <end position="374"/>
    </location>
</feature>
<name>A0A6J4Q5S9_9PSEU</name>
<feature type="non-terminal residue" evidence="2">
    <location>
        <position position="473"/>
    </location>
</feature>